<dbReference type="InterPro" id="IPR003959">
    <property type="entry name" value="ATPase_AAA_core"/>
</dbReference>
<keyword evidence="5" id="KW-0547">Nucleotide-binding</keyword>
<keyword evidence="18" id="KW-1185">Reference proteome</keyword>
<evidence type="ECO:0000256" key="12">
    <source>
        <dbReference type="ARBA" id="ARBA00048778"/>
    </source>
</evidence>
<dbReference type="EMBL" id="JAEUBD010000526">
    <property type="protein sequence ID" value="KAH3674099.1"/>
    <property type="molecule type" value="Genomic_DNA"/>
</dbReference>
<reference evidence="17" key="1">
    <citation type="journal article" date="2021" name="Open Biol.">
        <title>Shared evolutionary footprints suggest mitochondrial oxidative damage underlies multiple complex I losses in fungi.</title>
        <authorList>
            <person name="Schikora-Tamarit M.A."/>
            <person name="Marcet-Houben M."/>
            <person name="Nosek J."/>
            <person name="Gabaldon T."/>
        </authorList>
    </citation>
    <scope>NUCLEOTIDE SEQUENCE</scope>
    <source>
        <strain evidence="17">NCAIM Y.01608</strain>
    </source>
</reference>
<dbReference type="InterPro" id="IPR041569">
    <property type="entry name" value="AAA_lid_3"/>
</dbReference>
<dbReference type="SMART" id="SM00382">
    <property type="entry name" value="AAA"/>
    <property type="match status" value="2"/>
</dbReference>
<dbReference type="CDD" id="cd19526">
    <property type="entry name" value="RecA-like_PEX1_r2"/>
    <property type="match status" value="1"/>
</dbReference>
<dbReference type="Pfam" id="PF00004">
    <property type="entry name" value="AAA"/>
    <property type="match status" value="2"/>
</dbReference>
<keyword evidence="8" id="KW-0653">Protein transport</keyword>
<evidence type="ECO:0000256" key="7">
    <source>
        <dbReference type="ARBA" id="ARBA00022840"/>
    </source>
</evidence>
<comment type="catalytic activity">
    <reaction evidence="12">
        <text>ATP + H2O = ADP + phosphate + H(+)</text>
        <dbReference type="Rhea" id="RHEA:13065"/>
        <dbReference type="ChEBI" id="CHEBI:15377"/>
        <dbReference type="ChEBI" id="CHEBI:15378"/>
        <dbReference type="ChEBI" id="CHEBI:30616"/>
        <dbReference type="ChEBI" id="CHEBI:43474"/>
        <dbReference type="ChEBI" id="CHEBI:456216"/>
    </reaction>
    <physiologicalReaction direction="left-to-right" evidence="12">
        <dbReference type="Rhea" id="RHEA:13066"/>
    </physiologicalReaction>
</comment>
<evidence type="ECO:0000256" key="1">
    <source>
        <dbReference type="ARBA" id="ARBA00004170"/>
    </source>
</evidence>
<feature type="region of interest" description="Disordered" evidence="15">
    <location>
        <begin position="267"/>
        <end position="308"/>
    </location>
</feature>
<evidence type="ECO:0000256" key="15">
    <source>
        <dbReference type="SAM" id="MobiDB-lite"/>
    </source>
</evidence>
<dbReference type="GO" id="GO:0005778">
    <property type="term" value="C:peroxisomal membrane"/>
    <property type="evidence" value="ECO:0007669"/>
    <property type="project" value="TreeGrafter"/>
</dbReference>
<protein>
    <recommendedName>
        <fullName evidence="11">Peroxisomal ATPase PEX1</fullName>
    </recommendedName>
    <alternativeName>
        <fullName evidence="10">Peroxin-1</fullName>
    </alternativeName>
    <alternativeName>
        <fullName evidence="14">Peroxisome biosynthesis protein PAS1</fullName>
    </alternativeName>
</protein>
<organism evidence="17 18">
    <name type="scientific">Ogataea polymorpha</name>
    <dbReference type="NCBI Taxonomy" id="460523"/>
    <lineage>
        <taxon>Eukaryota</taxon>
        <taxon>Fungi</taxon>
        <taxon>Dikarya</taxon>
        <taxon>Ascomycota</taxon>
        <taxon>Saccharomycotina</taxon>
        <taxon>Pichiomycetes</taxon>
        <taxon>Pichiales</taxon>
        <taxon>Pichiaceae</taxon>
        <taxon>Ogataea</taxon>
    </lineage>
</organism>
<dbReference type="GO" id="GO:0005524">
    <property type="term" value="F:ATP binding"/>
    <property type="evidence" value="ECO:0007669"/>
    <property type="project" value="UniProtKB-KW"/>
</dbReference>
<evidence type="ECO:0000259" key="16">
    <source>
        <dbReference type="SMART" id="SM00382"/>
    </source>
</evidence>
<dbReference type="PANTHER" id="PTHR23077:SF12">
    <property type="entry name" value="PEROXISOMAL ATPASE PEX1"/>
    <property type="match status" value="1"/>
</dbReference>
<dbReference type="Gene3D" id="2.40.40.20">
    <property type="match status" value="1"/>
</dbReference>
<feature type="compositionally biased region" description="Low complexity" evidence="15">
    <location>
        <begin position="285"/>
        <end position="295"/>
    </location>
</feature>
<evidence type="ECO:0000313" key="17">
    <source>
        <dbReference type="EMBL" id="KAH3674099.1"/>
    </source>
</evidence>
<dbReference type="Pfam" id="PF17862">
    <property type="entry name" value="AAA_lid_3"/>
    <property type="match status" value="1"/>
</dbReference>
<dbReference type="GO" id="GO:0016887">
    <property type="term" value="F:ATP hydrolysis activity"/>
    <property type="evidence" value="ECO:0007669"/>
    <property type="project" value="InterPro"/>
</dbReference>
<comment type="subcellular location">
    <subcellularLocation>
        <location evidence="1">Membrane</location>
        <topology evidence="1">Peripheral membrane protein</topology>
    </subcellularLocation>
</comment>
<keyword evidence="3" id="KW-0813">Transport</keyword>
<feature type="region of interest" description="Disordered" evidence="15">
    <location>
        <begin position="1054"/>
        <end position="1074"/>
    </location>
</feature>
<proteinExistence type="inferred from homology"/>
<dbReference type="InterPro" id="IPR029067">
    <property type="entry name" value="CDC48_domain_2-like_sf"/>
</dbReference>
<evidence type="ECO:0000256" key="14">
    <source>
        <dbReference type="ARBA" id="ARBA00081751"/>
    </source>
</evidence>
<dbReference type="PROSITE" id="PS00674">
    <property type="entry name" value="AAA"/>
    <property type="match status" value="1"/>
</dbReference>
<reference evidence="17" key="2">
    <citation type="submission" date="2021-01" db="EMBL/GenBank/DDBJ databases">
        <authorList>
            <person name="Schikora-Tamarit M.A."/>
        </authorList>
    </citation>
    <scope>NUCLEOTIDE SEQUENCE</scope>
    <source>
        <strain evidence="17">NCAIM Y.01608</strain>
    </source>
</reference>
<dbReference type="Gene3D" id="3.10.330.10">
    <property type="match status" value="1"/>
</dbReference>
<dbReference type="AlphaFoldDB" id="A0A9P8PMS4"/>
<comment type="similarity">
    <text evidence="2">Belongs to the AAA ATPase family.</text>
</comment>
<evidence type="ECO:0000313" key="18">
    <source>
        <dbReference type="Proteomes" id="UP000788993"/>
    </source>
</evidence>
<dbReference type="InterPro" id="IPR003960">
    <property type="entry name" value="ATPase_AAA_CS"/>
</dbReference>
<feature type="domain" description="AAA+ ATPase" evidence="16">
    <location>
        <begin position="763"/>
        <end position="899"/>
    </location>
</feature>
<dbReference type="InterPro" id="IPR003593">
    <property type="entry name" value="AAA+_ATPase"/>
</dbReference>
<sequence>MDSQEVTVVFRPLNNCLINLPAPLINPFLANNILIQNIAVELNFRPSGAKKDTKWLVGWNGYFSSDPKTIEIDSVYASSLGLRESRKIVIRLSLSLPKIQSVELEPETSSDWELTEMYAQTVEDRFLNQVRCAVVGQKLAVYPSSSPNNVIKFVVKKIKSETDEIERGILVNDSELHIIPKVHRRDKQQSDGASRRRRSVSGRRSSQFDPVPSCLLRSISLPHYTFQHVNHSSANYEIYVNLDQNFINHQFKSIKYVQVSVITGPGTPAKASSVAEQTKNHDTGSSGSSRKNSSSVVDHKSVNGSVAQTDTEQRKVVAILVHDPLAPQRSAGVSPLLAIALGIEHRCGDMVCIEAAPQKYGTDVHTVVLHKIVTQTSTVNELAFKQDQDRQLKQAEANKELSAKFQEHFKRLNFTKCPITNGMKVPVIPDLLPQGGFLELRDGYQWALLGEKLPNFELGDERLKPESFVERQYEQKDLPIVGHKELIARMVRSVRHGHNCVLSGASGSGKTTLINEVAHRLVTLHGYYSKNINCETISNDNFHAIKTLLEEAVKEVNWHSPSVLVLENLDSLIPQEMEHGDSGLSRQVSEFLVNSLKVLTRERAISLLCSSKSKEALNATVFQTHLIQQEFSLKAPDKELRKELLRSFINDYNMDLEKEEILNDITVETEGYLPSDLKVLADRTFHDYISSKIDKDDFHLRASNFERALQGFVPSSLRGVKLQKSGVAWSDIGGLKDAKRVLLETLEWPTKYAPIFANCPLRLRSGILLYGYPGCGKTLLASAVVSQCGLNFISIKGPEILNKYIGASEQSIRELFDRAQSAKPCVLFFDEFDSIAPKRGHDSTGVTDRVVNQLLTQMDGAEGLDGVYVLAATSRPDLIDSALLRPGRLDKSILCDLPDYENRLDILQTVASKFHVSEECQLDHFARKLEGYSGADLQAFVYNAYLKAVHDNLDQLTHANEGTTERKIEFFSMLKNLQPSGNIAGKIDTICKNLHVTDLSSWDDAEQDSDRKPNQIVICNSHFETALEETKKSISNKELRNFARIYSQFVDGKREGHLPDGQASTDIGGRTTLM</sequence>
<keyword evidence="6" id="KW-0378">Hydrolase</keyword>
<accession>A0A9P8PMS4</accession>
<comment type="caution">
    <text evidence="17">The sequence shown here is derived from an EMBL/GenBank/DDBJ whole genome shotgun (WGS) entry which is preliminary data.</text>
</comment>
<dbReference type="SUPFAM" id="SSF50692">
    <property type="entry name" value="ADC-like"/>
    <property type="match status" value="1"/>
</dbReference>
<dbReference type="InterPro" id="IPR050168">
    <property type="entry name" value="AAA_ATPase_domain"/>
</dbReference>
<evidence type="ECO:0000256" key="3">
    <source>
        <dbReference type="ARBA" id="ARBA00022448"/>
    </source>
</evidence>
<evidence type="ECO:0000256" key="11">
    <source>
        <dbReference type="ARBA" id="ARBA00034532"/>
    </source>
</evidence>
<dbReference type="Proteomes" id="UP000788993">
    <property type="component" value="Unassembled WGS sequence"/>
</dbReference>
<keyword evidence="4" id="KW-0962">Peroxisome biogenesis</keyword>
<feature type="region of interest" description="Disordered" evidence="15">
    <location>
        <begin position="183"/>
        <end position="209"/>
    </location>
</feature>
<dbReference type="Gene3D" id="1.10.8.60">
    <property type="match status" value="2"/>
</dbReference>
<dbReference type="InterPro" id="IPR027417">
    <property type="entry name" value="P-loop_NTPase"/>
</dbReference>
<dbReference type="GO" id="GO:0005829">
    <property type="term" value="C:cytosol"/>
    <property type="evidence" value="ECO:0007669"/>
    <property type="project" value="TreeGrafter"/>
</dbReference>
<dbReference type="Gene3D" id="3.40.50.300">
    <property type="entry name" value="P-loop containing nucleotide triphosphate hydrolases"/>
    <property type="match status" value="2"/>
</dbReference>
<evidence type="ECO:0000256" key="4">
    <source>
        <dbReference type="ARBA" id="ARBA00022593"/>
    </source>
</evidence>
<evidence type="ECO:0000256" key="9">
    <source>
        <dbReference type="ARBA" id="ARBA00023136"/>
    </source>
</evidence>
<comment type="function">
    <text evidence="13">Component of the PEX1-PEX6 AAA ATPase complex involved in peroxisome biosynthesis. The complex acts as a protein dislocase complex that mediates the ATP-dependent extraction of the PEX5 receptor from peroxisomal membranes, an essential step for PEX5 recycling. Specifically recognizes PEX5 monoubiquitinated at 'Cys-6', and pulls it out of the peroxisome lumen through the PEX2-PEX10-PEX12 retrotranslocation channel. Extraction by the PEX1-PEX6 AAA ATPase complex is accompanied by unfolding of the TPR repeats and release of bound cargo from PEX5.</text>
</comment>
<dbReference type="GO" id="GO:0016558">
    <property type="term" value="P:protein import into peroxisome matrix"/>
    <property type="evidence" value="ECO:0007669"/>
    <property type="project" value="TreeGrafter"/>
</dbReference>
<evidence type="ECO:0000256" key="6">
    <source>
        <dbReference type="ARBA" id="ARBA00022801"/>
    </source>
</evidence>
<keyword evidence="9" id="KW-0472">Membrane</keyword>
<dbReference type="SUPFAM" id="SSF54585">
    <property type="entry name" value="Cdc48 domain 2-like"/>
    <property type="match status" value="1"/>
</dbReference>
<evidence type="ECO:0000256" key="8">
    <source>
        <dbReference type="ARBA" id="ARBA00022927"/>
    </source>
</evidence>
<dbReference type="SUPFAM" id="SSF52540">
    <property type="entry name" value="P-loop containing nucleoside triphosphate hydrolases"/>
    <property type="match status" value="2"/>
</dbReference>
<evidence type="ECO:0000256" key="13">
    <source>
        <dbReference type="ARBA" id="ARBA00059626"/>
    </source>
</evidence>
<name>A0A9P8PMS4_9ASCO</name>
<evidence type="ECO:0000256" key="5">
    <source>
        <dbReference type="ARBA" id="ARBA00022741"/>
    </source>
</evidence>
<feature type="domain" description="AAA+ ATPase" evidence="16">
    <location>
        <begin position="496"/>
        <end position="648"/>
    </location>
</feature>
<dbReference type="PANTHER" id="PTHR23077">
    <property type="entry name" value="AAA-FAMILY ATPASE"/>
    <property type="match status" value="1"/>
</dbReference>
<gene>
    <name evidence="17" type="ORF">OGATHE_002079</name>
</gene>
<dbReference type="Pfam" id="PF09262">
    <property type="entry name" value="PEX-1N"/>
    <property type="match status" value="1"/>
</dbReference>
<dbReference type="InterPro" id="IPR015342">
    <property type="entry name" value="PEX1-N_C-lobe"/>
</dbReference>
<keyword evidence="7" id="KW-0067">ATP-binding</keyword>
<dbReference type="FunFam" id="3.40.50.300:FF:000149">
    <property type="entry name" value="Nuclear valosin-containing protein-like"/>
    <property type="match status" value="1"/>
</dbReference>
<evidence type="ECO:0000256" key="2">
    <source>
        <dbReference type="ARBA" id="ARBA00006914"/>
    </source>
</evidence>
<dbReference type="InterPro" id="IPR009010">
    <property type="entry name" value="Asp_de-COase-like_dom_sf"/>
</dbReference>
<evidence type="ECO:0000256" key="10">
    <source>
        <dbReference type="ARBA" id="ARBA00032509"/>
    </source>
</evidence>